<dbReference type="EMBL" id="KV749801">
    <property type="protein sequence ID" value="OCL07713.1"/>
    <property type="molecule type" value="Genomic_DNA"/>
</dbReference>
<comment type="subcellular location">
    <subcellularLocation>
        <location evidence="1">Nucleus</location>
    </subcellularLocation>
</comment>
<evidence type="ECO:0000256" key="5">
    <source>
        <dbReference type="ARBA" id="ARBA00022990"/>
    </source>
</evidence>
<dbReference type="GO" id="GO:0032931">
    <property type="term" value="F:histone H3K56 acetyltransferase activity"/>
    <property type="evidence" value="ECO:0007669"/>
    <property type="project" value="TreeGrafter"/>
</dbReference>
<evidence type="ECO:0000313" key="10">
    <source>
        <dbReference type="EMBL" id="OCL07713.1"/>
    </source>
</evidence>
<dbReference type="GO" id="GO:0006974">
    <property type="term" value="P:DNA damage response"/>
    <property type="evidence" value="ECO:0007669"/>
    <property type="project" value="UniProtKB-KW"/>
</dbReference>
<dbReference type="Proteomes" id="UP000250140">
    <property type="component" value="Unassembled WGS sequence"/>
</dbReference>
<dbReference type="EC" id="2.3.1.48" evidence="2"/>
<sequence length="371" mass="41172">MASTPDSKPLRELLAKVLPKDVSFTFYHFSTPPTKSPALYSAPPHTKPERTYCESHFLAVSITPGSSNSAEAAEEFLIFAIEVLIYSTKHLTTIFVSKADSTGCISALGLSRSQSGSPLKAISGTFVSWLVKERQRPGKRLVVSLFARAQDQYLFPGSVENADKHVLDDRGLIKWWCRVLDSVVRDYAPEKESKSIAKRIADSASKNGSDNRHMGADVEVDMEKSEDITTAKGYLIIPGFDTHDMLRYIPPPPSPTSKPRWTVTHPLLRLAPHPAAPPRCLIPHFPDDPKSRFLDELDEELPDHVGGAQGGTPSRSNGYWKSVKTLDQFWDMMAYRQECCSGRCVGFIWVVVTPPHASIKEEAEDESQSQS</sequence>
<dbReference type="GO" id="GO:0005634">
    <property type="term" value="C:nucleus"/>
    <property type="evidence" value="ECO:0007669"/>
    <property type="project" value="UniProtKB-SubCell"/>
</dbReference>
<dbReference type="Pfam" id="PF08214">
    <property type="entry name" value="HAT_KAT11"/>
    <property type="match status" value="1"/>
</dbReference>
<organism evidence="10 11">
    <name type="scientific">Glonium stellatum</name>
    <dbReference type="NCBI Taxonomy" id="574774"/>
    <lineage>
        <taxon>Eukaryota</taxon>
        <taxon>Fungi</taxon>
        <taxon>Dikarya</taxon>
        <taxon>Ascomycota</taxon>
        <taxon>Pezizomycotina</taxon>
        <taxon>Dothideomycetes</taxon>
        <taxon>Pleosporomycetidae</taxon>
        <taxon>Gloniales</taxon>
        <taxon>Gloniaceae</taxon>
        <taxon>Glonium</taxon>
    </lineage>
</organism>
<dbReference type="OrthoDB" id="3361892at2759"/>
<keyword evidence="3" id="KW-0808">Transferase</keyword>
<dbReference type="PANTHER" id="PTHR31571">
    <property type="entry name" value="ALTERED INHERITANCE OF MITOCHONDRIA PROTEIN 6"/>
    <property type="match status" value="1"/>
</dbReference>
<keyword evidence="7" id="KW-0804">Transcription</keyword>
<evidence type="ECO:0000256" key="6">
    <source>
        <dbReference type="ARBA" id="ARBA00023015"/>
    </source>
</evidence>
<proteinExistence type="predicted"/>
<keyword evidence="11" id="KW-1185">Reference proteome</keyword>
<name>A0A8E2JSD2_9PEZI</name>
<evidence type="ECO:0000256" key="8">
    <source>
        <dbReference type="ARBA" id="ARBA00023242"/>
    </source>
</evidence>
<keyword evidence="6" id="KW-0805">Transcription regulation</keyword>
<accession>A0A8E2JSD2</accession>
<keyword evidence="4" id="KW-0227">DNA damage</keyword>
<dbReference type="PROSITE" id="PS51728">
    <property type="entry name" value="RTT109_HAT"/>
    <property type="match status" value="1"/>
</dbReference>
<evidence type="ECO:0000256" key="4">
    <source>
        <dbReference type="ARBA" id="ARBA00022763"/>
    </source>
</evidence>
<dbReference type="InterPro" id="IPR013178">
    <property type="entry name" value="Histone_AcTrfase_Rtt109/CBP"/>
</dbReference>
<dbReference type="SMART" id="SM01250">
    <property type="entry name" value="KAT11"/>
    <property type="match status" value="1"/>
</dbReference>
<dbReference type="AlphaFoldDB" id="A0A8E2JSD2"/>
<dbReference type="InterPro" id="IPR016849">
    <property type="entry name" value="Rtt109"/>
</dbReference>
<reference evidence="10 11" key="1">
    <citation type="journal article" date="2016" name="Nat. Commun.">
        <title>Ectomycorrhizal ecology is imprinted in the genome of the dominant symbiotic fungus Cenococcum geophilum.</title>
        <authorList>
            <consortium name="DOE Joint Genome Institute"/>
            <person name="Peter M."/>
            <person name="Kohler A."/>
            <person name="Ohm R.A."/>
            <person name="Kuo A."/>
            <person name="Krutzmann J."/>
            <person name="Morin E."/>
            <person name="Arend M."/>
            <person name="Barry K.W."/>
            <person name="Binder M."/>
            <person name="Choi C."/>
            <person name="Clum A."/>
            <person name="Copeland A."/>
            <person name="Grisel N."/>
            <person name="Haridas S."/>
            <person name="Kipfer T."/>
            <person name="LaButti K."/>
            <person name="Lindquist E."/>
            <person name="Lipzen A."/>
            <person name="Maire R."/>
            <person name="Meier B."/>
            <person name="Mihaltcheva S."/>
            <person name="Molinier V."/>
            <person name="Murat C."/>
            <person name="Poggeler S."/>
            <person name="Quandt C.A."/>
            <person name="Sperisen C."/>
            <person name="Tritt A."/>
            <person name="Tisserant E."/>
            <person name="Crous P.W."/>
            <person name="Henrissat B."/>
            <person name="Nehls U."/>
            <person name="Egli S."/>
            <person name="Spatafora J.W."/>
            <person name="Grigoriev I.V."/>
            <person name="Martin F.M."/>
        </authorList>
    </citation>
    <scope>NUCLEOTIDE SEQUENCE [LARGE SCALE GENOMIC DNA]</scope>
    <source>
        <strain evidence="10 11">CBS 207.34</strain>
    </source>
</reference>
<evidence type="ECO:0000256" key="9">
    <source>
        <dbReference type="ARBA" id="ARBA00048940"/>
    </source>
</evidence>
<dbReference type="InterPro" id="IPR051236">
    <property type="entry name" value="HAT_RTT109-like"/>
</dbReference>
<evidence type="ECO:0000313" key="11">
    <source>
        <dbReference type="Proteomes" id="UP000250140"/>
    </source>
</evidence>
<dbReference type="GO" id="GO:0006355">
    <property type="term" value="P:regulation of DNA-templated transcription"/>
    <property type="evidence" value="ECO:0007669"/>
    <property type="project" value="InterPro"/>
</dbReference>
<evidence type="ECO:0000256" key="2">
    <source>
        <dbReference type="ARBA" id="ARBA00013184"/>
    </source>
</evidence>
<comment type="catalytic activity">
    <reaction evidence="9">
        <text>L-lysyl-[histone] + acetyl-CoA = N(6)-acetyl-L-lysyl-[histone] + CoA + H(+)</text>
        <dbReference type="Rhea" id="RHEA:21992"/>
        <dbReference type="Rhea" id="RHEA-COMP:9845"/>
        <dbReference type="Rhea" id="RHEA-COMP:11338"/>
        <dbReference type="ChEBI" id="CHEBI:15378"/>
        <dbReference type="ChEBI" id="CHEBI:29969"/>
        <dbReference type="ChEBI" id="CHEBI:57287"/>
        <dbReference type="ChEBI" id="CHEBI:57288"/>
        <dbReference type="ChEBI" id="CHEBI:61930"/>
        <dbReference type="EC" id="2.3.1.48"/>
    </reaction>
    <physiologicalReaction direction="left-to-right" evidence="9">
        <dbReference type="Rhea" id="RHEA:21993"/>
    </physiologicalReaction>
</comment>
<evidence type="ECO:0000256" key="7">
    <source>
        <dbReference type="ARBA" id="ARBA00023163"/>
    </source>
</evidence>
<protein>
    <recommendedName>
        <fullName evidence="2">histone acetyltransferase</fullName>
        <ecNumber evidence="2">2.3.1.48</ecNumber>
    </recommendedName>
</protein>
<evidence type="ECO:0000256" key="1">
    <source>
        <dbReference type="ARBA" id="ARBA00004123"/>
    </source>
</evidence>
<keyword evidence="5" id="KW-0007">Acetylation</keyword>
<gene>
    <name evidence="10" type="ORF">AOQ84DRAFT_319560</name>
</gene>
<keyword evidence="8" id="KW-0539">Nucleus</keyword>
<dbReference type="PANTHER" id="PTHR31571:SF2">
    <property type="entry name" value="HISTONE ACETYLTRANSFERASE RTT109"/>
    <property type="match status" value="1"/>
</dbReference>
<feature type="non-terminal residue" evidence="10">
    <location>
        <position position="371"/>
    </location>
</feature>
<evidence type="ECO:0000256" key="3">
    <source>
        <dbReference type="ARBA" id="ARBA00022679"/>
    </source>
</evidence>